<name>A0A9D4KMG4_DREPO</name>
<sequence>MTLQDRCRGQTCEALPFPVESMFPYKTWLLSPLLRCYLGCHHLSSFHMTGSLLSLFENRGFSASQHDFGSALTLRTWLAHVHLVTGTVSRTLTP</sequence>
<gene>
    <name evidence="1" type="ORF">DPMN_115772</name>
</gene>
<reference evidence="1" key="2">
    <citation type="submission" date="2020-11" db="EMBL/GenBank/DDBJ databases">
        <authorList>
            <person name="McCartney M.A."/>
            <person name="Auch B."/>
            <person name="Kono T."/>
            <person name="Mallez S."/>
            <person name="Becker A."/>
            <person name="Gohl D.M."/>
            <person name="Silverstein K.A.T."/>
            <person name="Koren S."/>
            <person name="Bechman K.B."/>
            <person name="Herman A."/>
            <person name="Abrahante J.E."/>
            <person name="Garbe J."/>
        </authorList>
    </citation>
    <scope>NUCLEOTIDE SEQUENCE</scope>
    <source>
        <strain evidence="1">Duluth1</strain>
        <tissue evidence="1">Whole animal</tissue>
    </source>
</reference>
<organism evidence="1 2">
    <name type="scientific">Dreissena polymorpha</name>
    <name type="common">Zebra mussel</name>
    <name type="synonym">Mytilus polymorpha</name>
    <dbReference type="NCBI Taxonomy" id="45954"/>
    <lineage>
        <taxon>Eukaryota</taxon>
        <taxon>Metazoa</taxon>
        <taxon>Spiralia</taxon>
        <taxon>Lophotrochozoa</taxon>
        <taxon>Mollusca</taxon>
        <taxon>Bivalvia</taxon>
        <taxon>Autobranchia</taxon>
        <taxon>Heteroconchia</taxon>
        <taxon>Euheterodonta</taxon>
        <taxon>Imparidentia</taxon>
        <taxon>Neoheterodontei</taxon>
        <taxon>Myida</taxon>
        <taxon>Dreissenoidea</taxon>
        <taxon>Dreissenidae</taxon>
        <taxon>Dreissena</taxon>
    </lineage>
</organism>
<reference evidence="1" key="1">
    <citation type="journal article" date="2019" name="bioRxiv">
        <title>The Genome of the Zebra Mussel, Dreissena polymorpha: A Resource for Invasive Species Research.</title>
        <authorList>
            <person name="McCartney M.A."/>
            <person name="Auch B."/>
            <person name="Kono T."/>
            <person name="Mallez S."/>
            <person name="Zhang Y."/>
            <person name="Obille A."/>
            <person name="Becker A."/>
            <person name="Abrahante J.E."/>
            <person name="Garbe J."/>
            <person name="Badalamenti J.P."/>
            <person name="Herman A."/>
            <person name="Mangelson H."/>
            <person name="Liachko I."/>
            <person name="Sullivan S."/>
            <person name="Sone E.D."/>
            <person name="Koren S."/>
            <person name="Silverstein K.A.T."/>
            <person name="Beckman K.B."/>
            <person name="Gohl D.M."/>
        </authorList>
    </citation>
    <scope>NUCLEOTIDE SEQUENCE</scope>
    <source>
        <strain evidence="1">Duluth1</strain>
        <tissue evidence="1">Whole animal</tissue>
    </source>
</reference>
<protein>
    <submittedName>
        <fullName evidence="1">Uncharacterized protein</fullName>
    </submittedName>
</protein>
<dbReference type="EMBL" id="JAIWYP010000004">
    <property type="protein sequence ID" value="KAH3842275.1"/>
    <property type="molecule type" value="Genomic_DNA"/>
</dbReference>
<proteinExistence type="predicted"/>
<comment type="caution">
    <text evidence="1">The sequence shown here is derived from an EMBL/GenBank/DDBJ whole genome shotgun (WGS) entry which is preliminary data.</text>
</comment>
<evidence type="ECO:0000313" key="1">
    <source>
        <dbReference type="EMBL" id="KAH3842275.1"/>
    </source>
</evidence>
<keyword evidence="2" id="KW-1185">Reference proteome</keyword>
<evidence type="ECO:0000313" key="2">
    <source>
        <dbReference type="Proteomes" id="UP000828390"/>
    </source>
</evidence>
<accession>A0A9D4KMG4</accession>
<dbReference type="AlphaFoldDB" id="A0A9D4KMG4"/>
<dbReference type="Proteomes" id="UP000828390">
    <property type="component" value="Unassembled WGS sequence"/>
</dbReference>